<dbReference type="Pfam" id="PF13442">
    <property type="entry name" value="Cytochrome_CBB3"/>
    <property type="match status" value="1"/>
</dbReference>
<evidence type="ECO:0000256" key="3">
    <source>
        <dbReference type="ARBA" id="ARBA00023004"/>
    </source>
</evidence>
<reference evidence="7 8" key="1">
    <citation type="submission" date="2021-03" db="EMBL/GenBank/DDBJ databases">
        <title>Aliifodinibius sp. nov., a new bacterium isolated from saline soil.</title>
        <authorList>
            <person name="Galisteo C."/>
            <person name="De La Haba R."/>
            <person name="Sanchez-Porro C."/>
            <person name="Ventosa A."/>
        </authorList>
    </citation>
    <scope>NUCLEOTIDE SEQUENCE [LARGE SCALE GENOMIC DNA]</scope>
    <source>
        <strain evidence="7 8">1BSP15-2V2</strain>
    </source>
</reference>
<dbReference type="EMBL" id="JAGGJA010000020">
    <property type="protein sequence ID" value="MCW9708983.1"/>
    <property type="molecule type" value="Genomic_DNA"/>
</dbReference>
<dbReference type="Pfam" id="PF00034">
    <property type="entry name" value="Cytochrom_C"/>
    <property type="match status" value="1"/>
</dbReference>
<evidence type="ECO:0000259" key="6">
    <source>
        <dbReference type="PROSITE" id="PS51007"/>
    </source>
</evidence>
<gene>
    <name evidence="7" type="ORF">J6I44_19140</name>
</gene>
<keyword evidence="8" id="KW-1185">Reference proteome</keyword>
<evidence type="ECO:0000256" key="2">
    <source>
        <dbReference type="ARBA" id="ARBA00022723"/>
    </source>
</evidence>
<dbReference type="PROSITE" id="PS51007">
    <property type="entry name" value="CYTC"/>
    <property type="match status" value="2"/>
</dbReference>
<dbReference type="InterPro" id="IPR009056">
    <property type="entry name" value="Cyt_c-like_dom"/>
</dbReference>
<keyword evidence="2 4" id="KW-0479">Metal-binding</keyword>
<name>A0ABT3PT06_9BACT</name>
<protein>
    <submittedName>
        <fullName evidence="7">C-type cytochrome</fullName>
    </submittedName>
</protein>
<sequence length="293" mass="32553">MDQQQRFEPQEQNTFFEDGRAMRQPVEGTVSRGNLRHDKVYYQGINEDSSFVEEIPVELTKSFLYRGKDRYEVYCTPCHGISGDGQGIIMTGNYGFVPAPSFHIDRLRNQSNGYLYSVIANGIRTMPSYAQQIPVKDRWAIVGYLRALQKSQNATEEEIRQYDVNLTSMQEEFKNQQAAAAAAEAKAAEGASDEVSVERGKAIAEENVCGSCHSLDGSKIIGPTWKGLYGREVELEDGSTVTADEEYLKESITNPSAKVVKGFPPSMVPYDQLSESEIGSLVAYIKSLNDAAE</sequence>
<evidence type="ECO:0000256" key="1">
    <source>
        <dbReference type="ARBA" id="ARBA00022617"/>
    </source>
</evidence>
<keyword evidence="1 4" id="KW-0349">Heme</keyword>
<keyword evidence="3 4" id="KW-0408">Iron</keyword>
<evidence type="ECO:0000313" key="7">
    <source>
        <dbReference type="EMBL" id="MCW9708983.1"/>
    </source>
</evidence>
<dbReference type="Gene3D" id="1.10.760.10">
    <property type="entry name" value="Cytochrome c-like domain"/>
    <property type="match status" value="2"/>
</dbReference>
<comment type="caution">
    <text evidence="7">The sequence shown here is derived from an EMBL/GenBank/DDBJ whole genome shotgun (WGS) entry which is preliminary data.</text>
</comment>
<feature type="coiled-coil region" evidence="5">
    <location>
        <begin position="145"/>
        <end position="186"/>
    </location>
</feature>
<evidence type="ECO:0000256" key="5">
    <source>
        <dbReference type="SAM" id="Coils"/>
    </source>
</evidence>
<keyword evidence="5" id="KW-0175">Coiled coil</keyword>
<feature type="domain" description="Cytochrome c" evidence="6">
    <location>
        <begin position="62"/>
        <end position="149"/>
    </location>
</feature>
<accession>A0ABT3PT06</accession>
<dbReference type="InterPro" id="IPR036909">
    <property type="entry name" value="Cyt_c-like_dom_sf"/>
</dbReference>
<proteinExistence type="predicted"/>
<dbReference type="Proteomes" id="UP001207918">
    <property type="component" value="Unassembled WGS sequence"/>
</dbReference>
<feature type="domain" description="Cytochrome c" evidence="6">
    <location>
        <begin position="195"/>
        <end position="289"/>
    </location>
</feature>
<evidence type="ECO:0000313" key="8">
    <source>
        <dbReference type="Proteomes" id="UP001207918"/>
    </source>
</evidence>
<dbReference type="PANTHER" id="PTHR40394">
    <property type="entry name" value="LIPOPROTEIN-RELATED"/>
    <property type="match status" value="1"/>
</dbReference>
<evidence type="ECO:0000256" key="4">
    <source>
        <dbReference type="PROSITE-ProRule" id="PRU00433"/>
    </source>
</evidence>
<organism evidence="7 8">
    <name type="scientific">Fodinibius salsisoli</name>
    <dbReference type="NCBI Taxonomy" id="2820877"/>
    <lineage>
        <taxon>Bacteria</taxon>
        <taxon>Pseudomonadati</taxon>
        <taxon>Balneolota</taxon>
        <taxon>Balneolia</taxon>
        <taxon>Balneolales</taxon>
        <taxon>Balneolaceae</taxon>
        <taxon>Fodinibius</taxon>
    </lineage>
</organism>
<dbReference type="SUPFAM" id="SSF46626">
    <property type="entry name" value="Cytochrome c"/>
    <property type="match status" value="2"/>
</dbReference>
<dbReference type="PANTHER" id="PTHR40394:SF2">
    <property type="entry name" value="QUINOL:CYTOCHROME C OXIDOREDUCTASE MEMBRANE PROTEIN"/>
    <property type="match status" value="1"/>
</dbReference>